<dbReference type="InterPro" id="IPR001202">
    <property type="entry name" value="WW_dom"/>
</dbReference>
<feature type="region of interest" description="Disordered" evidence="1">
    <location>
        <begin position="226"/>
        <end position="264"/>
    </location>
</feature>
<dbReference type="HOGENOM" id="CLU_1053753_0_0_1"/>
<dbReference type="EMBL" id="KB445796">
    <property type="protein sequence ID" value="EMD37923.1"/>
    <property type="molecule type" value="Genomic_DNA"/>
</dbReference>
<dbReference type="SMART" id="SM00456">
    <property type="entry name" value="WW"/>
    <property type="match status" value="1"/>
</dbReference>
<feature type="compositionally biased region" description="Polar residues" evidence="1">
    <location>
        <begin position="226"/>
        <end position="243"/>
    </location>
</feature>
<protein>
    <recommendedName>
        <fullName evidence="2">WW domain-containing protein</fullName>
    </recommendedName>
</protein>
<dbReference type="Gene3D" id="2.20.70.10">
    <property type="match status" value="1"/>
</dbReference>
<proteinExistence type="predicted"/>
<accession>M2QLP3</accession>
<dbReference type="SUPFAM" id="SSF51045">
    <property type="entry name" value="WW domain"/>
    <property type="match status" value="1"/>
</dbReference>
<feature type="domain" description="WW" evidence="2">
    <location>
        <begin position="14"/>
        <end position="49"/>
    </location>
</feature>
<evidence type="ECO:0000259" key="2">
    <source>
        <dbReference type="SMART" id="SM00456"/>
    </source>
</evidence>
<dbReference type="STRING" id="914234.M2QLP3"/>
<gene>
    <name evidence="3" type="ORF">CERSUDRAFT_114571</name>
</gene>
<evidence type="ECO:0000256" key="1">
    <source>
        <dbReference type="SAM" id="MobiDB-lite"/>
    </source>
</evidence>
<dbReference type="Proteomes" id="UP000016930">
    <property type="component" value="Unassembled WGS sequence"/>
</dbReference>
<evidence type="ECO:0000313" key="3">
    <source>
        <dbReference type="EMBL" id="EMD37923.1"/>
    </source>
</evidence>
<reference evidence="3 4" key="1">
    <citation type="journal article" date="2012" name="Proc. Natl. Acad. Sci. U.S.A.">
        <title>Comparative genomics of Ceriporiopsis subvermispora and Phanerochaete chrysosporium provide insight into selective ligninolysis.</title>
        <authorList>
            <person name="Fernandez-Fueyo E."/>
            <person name="Ruiz-Duenas F.J."/>
            <person name="Ferreira P."/>
            <person name="Floudas D."/>
            <person name="Hibbett D.S."/>
            <person name="Canessa P."/>
            <person name="Larrondo L.F."/>
            <person name="James T.Y."/>
            <person name="Seelenfreund D."/>
            <person name="Lobos S."/>
            <person name="Polanco R."/>
            <person name="Tello M."/>
            <person name="Honda Y."/>
            <person name="Watanabe T."/>
            <person name="Watanabe T."/>
            <person name="Ryu J.S."/>
            <person name="Kubicek C.P."/>
            <person name="Schmoll M."/>
            <person name="Gaskell J."/>
            <person name="Hammel K.E."/>
            <person name="St John F.J."/>
            <person name="Vanden Wymelenberg A."/>
            <person name="Sabat G."/>
            <person name="Splinter BonDurant S."/>
            <person name="Syed K."/>
            <person name="Yadav J.S."/>
            <person name="Doddapaneni H."/>
            <person name="Subramanian V."/>
            <person name="Lavin J.L."/>
            <person name="Oguiza J.A."/>
            <person name="Perez G."/>
            <person name="Pisabarro A.G."/>
            <person name="Ramirez L."/>
            <person name="Santoyo F."/>
            <person name="Master E."/>
            <person name="Coutinho P.M."/>
            <person name="Henrissat B."/>
            <person name="Lombard V."/>
            <person name="Magnuson J.K."/>
            <person name="Kuees U."/>
            <person name="Hori C."/>
            <person name="Igarashi K."/>
            <person name="Samejima M."/>
            <person name="Held B.W."/>
            <person name="Barry K.W."/>
            <person name="LaButti K.M."/>
            <person name="Lapidus A."/>
            <person name="Lindquist E.A."/>
            <person name="Lucas S.M."/>
            <person name="Riley R."/>
            <person name="Salamov A.A."/>
            <person name="Hoffmeister D."/>
            <person name="Schwenk D."/>
            <person name="Hadar Y."/>
            <person name="Yarden O."/>
            <person name="de Vries R.P."/>
            <person name="Wiebenga A."/>
            <person name="Stenlid J."/>
            <person name="Eastwood D."/>
            <person name="Grigoriev I.V."/>
            <person name="Berka R.M."/>
            <person name="Blanchette R.A."/>
            <person name="Kersten P."/>
            <person name="Martinez A.T."/>
            <person name="Vicuna R."/>
            <person name="Cullen D."/>
        </authorList>
    </citation>
    <scope>NUCLEOTIDE SEQUENCE [LARGE SCALE GENOMIC DNA]</scope>
    <source>
        <strain evidence="3 4">B</strain>
    </source>
</reference>
<organism evidence="3 4">
    <name type="scientific">Ceriporiopsis subvermispora (strain B)</name>
    <name type="common">White-rot fungus</name>
    <name type="synonym">Gelatoporia subvermispora</name>
    <dbReference type="NCBI Taxonomy" id="914234"/>
    <lineage>
        <taxon>Eukaryota</taxon>
        <taxon>Fungi</taxon>
        <taxon>Dikarya</taxon>
        <taxon>Basidiomycota</taxon>
        <taxon>Agaricomycotina</taxon>
        <taxon>Agaricomycetes</taxon>
        <taxon>Polyporales</taxon>
        <taxon>Gelatoporiaceae</taxon>
        <taxon>Gelatoporia</taxon>
    </lineage>
</organism>
<evidence type="ECO:0000313" key="4">
    <source>
        <dbReference type="Proteomes" id="UP000016930"/>
    </source>
</evidence>
<dbReference type="OrthoDB" id="2367685at2759"/>
<dbReference type="InterPro" id="IPR036020">
    <property type="entry name" value="WW_dom_sf"/>
</dbReference>
<sequence length="264" mass="28595">MLNMPQLQNPDRRSLPPGWFDQYDQQHGRWFYINATTIPPSVTWYHPLGAASFYFSVPFSPPSHPPPPENVFAGGDNRGTIQHIDVFSGAQSYIAPPDVSEPGDITFPFSYVLHRSPLQTCTGVFSSIPSIRYTLPIPAESGPMMSRPQGSLSAAASPSFSTIFHEPAAYEVPLGLPSSVGSDSMAALHIDSYPPTPSGTIAIQDLTVTPSYDDSTAQTPILYAQSRQSQGLSVTPCGTGTPDNQDRDQSGYPSTAVEQHDMLY</sequence>
<name>M2QLP3_CERS8</name>
<keyword evidence="4" id="KW-1185">Reference proteome</keyword>
<dbReference type="AlphaFoldDB" id="M2QLP3"/>